<dbReference type="SUPFAM" id="SSF161098">
    <property type="entry name" value="MetI-like"/>
    <property type="match status" value="2"/>
</dbReference>
<evidence type="ECO:0000313" key="10">
    <source>
        <dbReference type="Proteomes" id="UP000029868"/>
    </source>
</evidence>
<keyword evidence="3" id="KW-1003">Cell membrane</keyword>
<evidence type="ECO:0000256" key="7">
    <source>
        <dbReference type="RuleBase" id="RU363032"/>
    </source>
</evidence>
<keyword evidence="6 7" id="KW-0472">Membrane</keyword>
<accession>A0A099KKE6</accession>
<evidence type="ECO:0000256" key="3">
    <source>
        <dbReference type="ARBA" id="ARBA00022475"/>
    </source>
</evidence>
<dbReference type="GO" id="GO:0005886">
    <property type="term" value="C:plasma membrane"/>
    <property type="evidence" value="ECO:0007669"/>
    <property type="project" value="UniProtKB-SubCell"/>
</dbReference>
<dbReference type="AlphaFoldDB" id="A0A099KKE6"/>
<dbReference type="InterPro" id="IPR035906">
    <property type="entry name" value="MetI-like_sf"/>
</dbReference>
<dbReference type="Gene3D" id="1.10.3720.10">
    <property type="entry name" value="MetI-like"/>
    <property type="match status" value="2"/>
</dbReference>
<feature type="domain" description="ABC transmembrane type-1" evidence="8">
    <location>
        <begin position="329"/>
        <end position="535"/>
    </location>
</feature>
<feature type="transmembrane region" description="Helical" evidence="7">
    <location>
        <begin position="239"/>
        <end position="258"/>
    </location>
</feature>
<organism evidence="9 10">
    <name type="scientific">Colwellia psychrerythraea</name>
    <name type="common">Vibrio psychroerythus</name>
    <dbReference type="NCBI Taxonomy" id="28229"/>
    <lineage>
        <taxon>Bacteria</taxon>
        <taxon>Pseudomonadati</taxon>
        <taxon>Pseudomonadota</taxon>
        <taxon>Gammaproteobacteria</taxon>
        <taxon>Alteromonadales</taxon>
        <taxon>Colwelliaceae</taxon>
        <taxon>Colwellia</taxon>
    </lineage>
</organism>
<sequence length="542" mass="59640">MIALNNSKTWKLSSYLIALVLIVPVLVMLVGGVSASTQLFSHLWQTVLPSYLENTLLLAFWVVLLALIFGVFSAAIITQTNIIFKKQLRWLLLLPLAMPAYLVAYLYTDLFDYAGPVQRSLRAWFDWKSPSDYWFFDIRTLPGAALMLALVLFPYIYMLTRGAFEQQDQNLIRASRLLGLTAKQSFFKVALPLARPAIAVAASLVLMETLADFATVQYFSVNTLTTAIYDTWLGYGDLGAANALASVLMLLVLFVVLAEQKSRAGLRHQSARPNLNRELIKLSLSQQIFASIFCWALVIFGFLLPLTLLIVMAVEYSDVAQLSVLMSTGINSLKISVIAATVAVLIALSLGLYQRLHSDKYRQLPLQISGFGYAVPGTVLAMAMLSTLGPLDHWLNDAVEFFGFTPPGLILSGSLFAIIFALVVRFSAIANGTIISGIKQIPQSLDYAPASLGVNLKGSLTKVHLPILTPAILVAWLLVFVESMKELPAVLLLRPFNFETLSSQIYQLISDEMLEQGALGAILIVLFGLLPIVLLNKSKEKI</sequence>
<dbReference type="PANTHER" id="PTHR30183">
    <property type="entry name" value="MOLYBDENUM TRANSPORT SYSTEM PERMEASE PROTEIN MODB"/>
    <property type="match status" value="1"/>
</dbReference>
<feature type="transmembrane region" description="Helical" evidence="7">
    <location>
        <begin position="408"/>
        <end position="430"/>
    </location>
</feature>
<dbReference type="RefSeq" id="WP_052093922.1">
    <property type="nucleotide sequence ID" value="NZ_JQEC01000047.1"/>
</dbReference>
<comment type="caution">
    <text evidence="9">The sequence shown here is derived from an EMBL/GenBank/DDBJ whole genome shotgun (WGS) entry which is preliminary data.</text>
</comment>
<dbReference type="Pfam" id="PF00528">
    <property type="entry name" value="BPD_transp_1"/>
    <property type="match status" value="1"/>
</dbReference>
<evidence type="ECO:0000313" key="9">
    <source>
        <dbReference type="EMBL" id="KGJ90427.1"/>
    </source>
</evidence>
<keyword evidence="2 7" id="KW-0813">Transport</keyword>
<protein>
    <submittedName>
        <fullName evidence="9">ABC-type transporter, integral membrane subunit</fullName>
    </submittedName>
</protein>
<dbReference type="Proteomes" id="UP000029868">
    <property type="component" value="Unassembled WGS sequence"/>
</dbReference>
<comment type="similarity">
    <text evidence="7">Belongs to the binding-protein-dependent transport system permease family.</text>
</comment>
<feature type="transmembrane region" description="Helical" evidence="7">
    <location>
        <begin position="365"/>
        <end position="388"/>
    </location>
</feature>
<feature type="transmembrane region" description="Helical" evidence="7">
    <location>
        <begin position="517"/>
        <end position="535"/>
    </location>
</feature>
<feature type="domain" description="ABC transmembrane type-1" evidence="8">
    <location>
        <begin position="52"/>
        <end position="259"/>
    </location>
</feature>
<dbReference type="PROSITE" id="PS50928">
    <property type="entry name" value="ABC_TM1"/>
    <property type="match status" value="2"/>
</dbReference>
<evidence type="ECO:0000256" key="2">
    <source>
        <dbReference type="ARBA" id="ARBA00022448"/>
    </source>
</evidence>
<proteinExistence type="inferred from homology"/>
<evidence type="ECO:0000256" key="4">
    <source>
        <dbReference type="ARBA" id="ARBA00022692"/>
    </source>
</evidence>
<feature type="transmembrane region" description="Helical" evidence="7">
    <location>
        <begin position="463"/>
        <end position="481"/>
    </location>
</feature>
<feature type="transmembrane region" description="Helical" evidence="7">
    <location>
        <begin position="133"/>
        <end position="157"/>
    </location>
</feature>
<keyword evidence="5 7" id="KW-1133">Transmembrane helix</keyword>
<evidence type="ECO:0000256" key="6">
    <source>
        <dbReference type="ARBA" id="ARBA00023136"/>
    </source>
</evidence>
<dbReference type="FunFam" id="1.10.3720.10:FF:000088">
    <property type="entry name" value="Iron(III) ABC transporter, permease protein"/>
    <property type="match status" value="1"/>
</dbReference>
<dbReference type="InterPro" id="IPR000515">
    <property type="entry name" value="MetI-like"/>
</dbReference>
<gene>
    <name evidence="9" type="ORF">GAB14E_3670</name>
</gene>
<feature type="transmembrane region" description="Helical" evidence="7">
    <location>
        <begin position="55"/>
        <end position="78"/>
    </location>
</feature>
<dbReference type="EMBL" id="JQEC01000047">
    <property type="protein sequence ID" value="KGJ90427.1"/>
    <property type="molecule type" value="Genomic_DNA"/>
</dbReference>
<dbReference type="PATRIC" id="fig|28229.3.peg.3591"/>
<dbReference type="OrthoDB" id="9790211at2"/>
<feature type="transmembrane region" description="Helical" evidence="7">
    <location>
        <begin position="333"/>
        <end position="353"/>
    </location>
</feature>
<feature type="transmembrane region" description="Helical" evidence="7">
    <location>
        <begin position="288"/>
        <end position="313"/>
    </location>
</feature>
<dbReference type="GO" id="GO:0055085">
    <property type="term" value="P:transmembrane transport"/>
    <property type="evidence" value="ECO:0007669"/>
    <property type="project" value="InterPro"/>
</dbReference>
<feature type="transmembrane region" description="Helical" evidence="7">
    <location>
        <begin position="12"/>
        <end position="35"/>
    </location>
</feature>
<evidence type="ECO:0000256" key="1">
    <source>
        <dbReference type="ARBA" id="ARBA00004651"/>
    </source>
</evidence>
<name>A0A099KKE6_COLPS</name>
<keyword evidence="4 7" id="KW-0812">Transmembrane</keyword>
<evidence type="ECO:0000256" key="5">
    <source>
        <dbReference type="ARBA" id="ARBA00022989"/>
    </source>
</evidence>
<feature type="transmembrane region" description="Helical" evidence="7">
    <location>
        <begin position="90"/>
        <end position="108"/>
    </location>
</feature>
<dbReference type="CDD" id="cd06261">
    <property type="entry name" value="TM_PBP2"/>
    <property type="match status" value="2"/>
</dbReference>
<evidence type="ECO:0000259" key="8">
    <source>
        <dbReference type="PROSITE" id="PS50928"/>
    </source>
</evidence>
<reference evidence="9 10" key="1">
    <citation type="submission" date="2014-08" db="EMBL/GenBank/DDBJ databases">
        <title>Genomic and Phenotypic Diversity of Colwellia psychrerythraea strains from Disparate Marine Basins.</title>
        <authorList>
            <person name="Techtmann S.M."/>
            <person name="Stelling S.C."/>
            <person name="Utturkar S.M."/>
            <person name="Alshibli N."/>
            <person name="Harris A."/>
            <person name="Brown S.D."/>
            <person name="Hazen T.C."/>
        </authorList>
    </citation>
    <scope>NUCLEOTIDE SEQUENCE [LARGE SCALE GENOMIC DNA]</scope>
    <source>
        <strain evidence="9 10">GAB14E</strain>
    </source>
</reference>
<dbReference type="PANTHER" id="PTHR30183:SF2">
    <property type="entry name" value="IRON UTILIZATION PROTEIN"/>
    <property type="match status" value="1"/>
</dbReference>
<comment type="subcellular location">
    <subcellularLocation>
        <location evidence="1 7">Cell membrane</location>
        <topology evidence="1 7">Multi-pass membrane protein</topology>
    </subcellularLocation>
</comment>